<keyword evidence="3" id="KW-1185">Reference proteome</keyword>
<dbReference type="EMBL" id="JACJID010000002">
    <property type="protein sequence ID" value="MBA8925176.1"/>
    <property type="molecule type" value="Genomic_DNA"/>
</dbReference>
<sequence>MGKRPVGELLRQWREHRRLSQLELSNQAEVSTRHLSFVETGRSTPSRDMVLHLAERLEVPLRERNTLLVAAGFAPVYTRTPLEDPHMRPAREALRQLLTGHEPYPAVVVDRYWNLLEGNASVGLLTEGCAPHLLGPASNSLRVSLHPEGMAPRILNLGEWRAHLLGRLRRQVELTADPELAALLQELREYPCEQPEPEVELPGPGDIFTTLRLRHEQGELVFFSTVATFGTPLDLTLAELVIESFYPADEFTADVLRSTIHVNGRT</sequence>
<dbReference type="InterPro" id="IPR010982">
    <property type="entry name" value="Lambda_DNA-bd_dom_sf"/>
</dbReference>
<dbReference type="InterPro" id="IPR001387">
    <property type="entry name" value="Cro/C1-type_HTH"/>
</dbReference>
<proteinExistence type="predicted"/>
<dbReference type="Pfam" id="PF17765">
    <property type="entry name" value="MLTR_LBD"/>
    <property type="match status" value="1"/>
</dbReference>
<evidence type="ECO:0000313" key="2">
    <source>
        <dbReference type="EMBL" id="MBA8925176.1"/>
    </source>
</evidence>
<evidence type="ECO:0000313" key="3">
    <source>
        <dbReference type="Proteomes" id="UP000517916"/>
    </source>
</evidence>
<gene>
    <name evidence="2" type="ORF">BC739_002375</name>
</gene>
<protein>
    <submittedName>
        <fullName evidence="2">Transcriptional regulator with XRE-family HTH domain</fullName>
    </submittedName>
</protein>
<comment type="caution">
    <text evidence="2">The sequence shown here is derived from an EMBL/GenBank/DDBJ whole genome shotgun (WGS) entry which is preliminary data.</text>
</comment>
<feature type="domain" description="HTH cro/C1-type" evidence="1">
    <location>
        <begin position="10"/>
        <end position="64"/>
    </location>
</feature>
<dbReference type="Pfam" id="PF13560">
    <property type="entry name" value="HTH_31"/>
    <property type="match status" value="1"/>
</dbReference>
<evidence type="ECO:0000259" key="1">
    <source>
        <dbReference type="PROSITE" id="PS50943"/>
    </source>
</evidence>
<dbReference type="Proteomes" id="UP000517916">
    <property type="component" value="Unassembled WGS sequence"/>
</dbReference>
<organism evidence="2 3">
    <name type="scientific">Kutzneria viridogrisea</name>
    <dbReference type="NCBI Taxonomy" id="47990"/>
    <lineage>
        <taxon>Bacteria</taxon>
        <taxon>Bacillati</taxon>
        <taxon>Actinomycetota</taxon>
        <taxon>Actinomycetes</taxon>
        <taxon>Pseudonocardiales</taxon>
        <taxon>Pseudonocardiaceae</taxon>
        <taxon>Kutzneria</taxon>
    </lineage>
</organism>
<dbReference type="PANTHER" id="PTHR35010">
    <property type="entry name" value="BLL4672 PROTEIN-RELATED"/>
    <property type="match status" value="1"/>
</dbReference>
<name>A0ABR6BEP8_9PSEU</name>
<dbReference type="PROSITE" id="PS50943">
    <property type="entry name" value="HTH_CROC1"/>
    <property type="match status" value="1"/>
</dbReference>
<dbReference type="Gene3D" id="3.30.450.180">
    <property type="match status" value="1"/>
</dbReference>
<dbReference type="SMART" id="SM00530">
    <property type="entry name" value="HTH_XRE"/>
    <property type="match status" value="1"/>
</dbReference>
<reference evidence="2 3" key="1">
    <citation type="submission" date="2020-08" db="EMBL/GenBank/DDBJ databases">
        <title>Genomic Encyclopedia of Archaeal and Bacterial Type Strains, Phase II (KMG-II): from individual species to whole genera.</title>
        <authorList>
            <person name="Goeker M."/>
        </authorList>
    </citation>
    <scope>NUCLEOTIDE SEQUENCE [LARGE SCALE GENOMIC DNA]</scope>
    <source>
        <strain evidence="2 3">DSM 43850</strain>
    </source>
</reference>
<dbReference type="Gene3D" id="1.10.260.40">
    <property type="entry name" value="lambda repressor-like DNA-binding domains"/>
    <property type="match status" value="1"/>
</dbReference>
<dbReference type="RefSeq" id="WP_025359875.1">
    <property type="nucleotide sequence ID" value="NZ_BAAABQ010000006.1"/>
</dbReference>
<dbReference type="PANTHER" id="PTHR35010:SF4">
    <property type="entry name" value="BLL5781 PROTEIN"/>
    <property type="match status" value="1"/>
</dbReference>
<dbReference type="CDD" id="cd00093">
    <property type="entry name" value="HTH_XRE"/>
    <property type="match status" value="1"/>
</dbReference>
<dbReference type="InterPro" id="IPR041413">
    <property type="entry name" value="MLTR_LBD"/>
</dbReference>
<dbReference type="SUPFAM" id="SSF47413">
    <property type="entry name" value="lambda repressor-like DNA-binding domains"/>
    <property type="match status" value="1"/>
</dbReference>
<accession>A0ABR6BEP8</accession>